<evidence type="ECO:0000313" key="2">
    <source>
        <dbReference type="EMBL" id="KAG7599376.1"/>
    </source>
</evidence>
<name>A0A8T2CM05_ARASU</name>
<dbReference type="EMBL" id="JAEFBJ010000006">
    <property type="protein sequence ID" value="KAG7599376.1"/>
    <property type="molecule type" value="Genomic_DNA"/>
</dbReference>
<keyword evidence="3" id="KW-1185">Reference proteome</keyword>
<gene>
    <name evidence="2" type="ORF">ISN44_As06g035580</name>
</gene>
<evidence type="ECO:0000313" key="3">
    <source>
        <dbReference type="Proteomes" id="UP000694251"/>
    </source>
</evidence>
<feature type="transmembrane region" description="Helical" evidence="1">
    <location>
        <begin position="12"/>
        <end position="32"/>
    </location>
</feature>
<feature type="transmembrane region" description="Helical" evidence="1">
    <location>
        <begin position="38"/>
        <end position="63"/>
    </location>
</feature>
<protein>
    <submittedName>
        <fullName evidence="2">Uncharacterized protein</fullName>
    </submittedName>
</protein>
<accession>A0A8T2CM05</accession>
<proteinExistence type="predicted"/>
<keyword evidence="1" id="KW-0812">Transmembrane</keyword>
<organism evidence="2 3">
    <name type="scientific">Arabidopsis suecica</name>
    <name type="common">Swedish thale-cress</name>
    <name type="synonym">Cardaminopsis suecica</name>
    <dbReference type="NCBI Taxonomy" id="45249"/>
    <lineage>
        <taxon>Eukaryota</taxon>
        <taxon>Viridiplantae</taxon>
        <taxon>Streptophyta</taxon>
        <taxon>Embryophyta</taxon>
        <taxon>Tracheophyta</taxon>
        <taxon>Spermatophyta</taxon>
        <taxon>Magnoliopsida</taxon>
        <taxon>eudicotyledons</taxon>
        <taxon>Gunneridae</taxon>
        <taxon>Pentapetalae</taxon>
        <taxon>rosids</taxon>
        <taxon>malvids</taxon>
        <taxon>Brassicales</taxon>
        <taxon>Brassicaceae</taxon>
        <taxon>Camelineae</taxon>
        <taxon>Arabidopsis</taxon>
    </lineage>
</organism>
<comment type="caution">
    <text evidence="2">The sequence shown here is derived from an EMBL/GenBank/DDBJ whole genome shotgun (WGS) entry which is preliminary data.</text>
</comment>
<keyword evidence="1" id="KW-0472">Membrane</keyword>
<dbReference type="Proteomes" id="UP000694251">
    <property type="component" value="Chromosome 6"/>
</dbReference>
<evidence type="ECO:0000256" key="1">
    <source>
        <dbReference type="SAM" id="Phobius"/>
    </source>
</evidence>
<keyword evidence="1" id="KW-1133">Transmembrane helix</keyword>
<sequence length="144" mass="15500">MKIRFFSGIGGSLYTFGWLLTPAISASLASLFGFDSGIGGFFCTFGWLLTPAISASLASLFGFDFDIALMALPGRALSVNVLGTSFIHGFSFVPRKSLLLPHTSASGDLIRRLLHRSLVVSGMEACIKPCSSSTRDLWLEEEDL</sequence>
<dbReference type="AlphaFoldDB" id="A0A8T2CM05"/>
<reference evidence="2 3" key="1">
    <citation type="submission" date="2020-12" db="EMBL/GenBank/DDBJ databases">
        <title>Concerted genomic and epigenomic changes stabilize Arabidopsis allopolyploids.</title>
        <authorList>
            <person name="Chen Z."/>
        </authorList>
    </citation>
    <scope>NUCLEOTIDE SEQUENCE [LARGE SCALE GENOMIC DNA]</scope>
    <source>
        <strain evidence="2">As9502</strain>
        <tissue evidence="2">Leaf</tissue>
    </source>
</reference>